<feature type="region of interest" description="Disordered" evidence="2">
    <location>
        <begin position="130"/>
        <end position="152"/>
    </location>
</feature>
<evidence type="ECO:0000256" key="1">
    <source>
        <dbReference type="SAM" id="Coils"/>
    </source>
</evidence>
<sequence length="169" mass="18184">MPPRTSAQDQIASLRSELELSTFLNKGVLQSNAEHKLRIAELEAENATLRTAESKLAATEDALEAAEQRVAGLEEAKRRLGERREAALAREVDLRRAAEEERDVWKARFVALASAADRARLLLDVAVAGGEAGPSTPMSAPPPPVSWPAGNWESLTPEGIARAIAAPED</sequence>
<name>A0AAF1BRC6_9TREE</name>
<dbReference type="GeneID" id="87808735"/>
<dbReference type="Proteomes" id="UP000827549">
    <property type="component" value="Chromosome 4"/>
</dbReference>
<reference evidence="3" key="1">
    <citation type="submission" date="2023-10" db="EMBL/GenBank/DDBJ databases">
        <authorList>
            <person name="Noh H."/>
        </authorList>
    </citation>
    <scope>NUCLEOTIDE SEQUENCE</scope>
    <source>
        <strain evidence="3">DUCC4014</strain>
    </source>
</reference>
<evidence type="ECO:0000256" key="2">
    <source>
        <dbReference type="SAM" id="MobiDB-lite"/>
    </source>
</evidence>
<dbReference type="EMBL" id="CP086717">
    <property type="protein sequence ID" value="WOO82003.1"/>
    <property type="molecule type" value="Genomic_DNA"/>
</dbReference>
<organism evidence="3 4">
    <name type="scientific">Vanrija pseudolonga</name>
    <dbReference type="NCBI Taxonomy" id="143232"/>
    <lineage>
        <taxon>Eukaryota</taxon>
        <taxon>Fungi</taxon>
        <taxon>Dikarya</taxon>
        <taxon>Basidiomycota</taxon>
        <taxon>Agaricomycotina</taxon>
        <taxon>Tremellomycetes</taxon>
        <taxon>Trichosporonales</taxon>
        <taxon>Trichosporonaceae</taxon>
        <taxon>Vanrija</taxon>
    </lineage>
</organism>
<dbReference type="AlphaFoldDB" id="A0AAF1BRC6"/>
<accession>A0AAF1BRC6</accession>
<keyword evidence="1" id="KW-0175">Coiled coil</keyword>
<proteinExistence type="predicted"/>
<protein>
    <submittedName>
        <fullName evidence="3">Uncharacterized protein</fullName>
    </submittedName>
</protein>
<evidence type="ECO:0000313" key="4">
    <source>
        <dbReference type="Proteomes" id="UP000827549"/>
    </source>
</evidence>
<evidence type="ECO:0000313" key="3">
    <source>
        <dbReference type="EMBL" id="WOO82003.1"/>
    </source>
</evidence>
<dbReference type="RefSeq" id="XP_062628035.1">
    <property type="nucleotide sequence ID" value="XM_062772051.1"/>
</dbReference>
<keyword evidence="4" id="KW-1185">Reference proteome</keyword>
<feature type="coiled-coil region" evidence="1">
    <location>
        <begin position="25"/>
        <end position="90"/>
    </location>
</feature>
<gene>
    <name evidence="3" type="ORF">LOC62_04G005506</name>
</gene>